<dbReference type="InterPro" id="IPR000504">
    <property type="entry name" value="RRM_dom"/>
</dbReference>
<name>A0AAN8VH33_9MAGN</name>
<dbReference type="EMBL" id="JBAMMX010000013">
    <property type="protein sequence ID" value="KAK6929287.1"/>
    <property type="molecule type" value="Genomic_DNA"/>
</dbReference>
<reference evidence="4 5" key="1">
    <citation type="submission" date="2023-12" db="EMBL/GenBank/DDBJ databases">
        <title>A high-quality genome assembly for Dillenia turbinata (Dilleniales).</title>
        <authorList>
            <person name="Chanderbali A."/>
        </authorList>
    </citation>
    <scope>NUCLEOTIDE SEQUENCE [LARGE SCALE GENOMIC DNA]</scope>
    <source>
        <strain evidence="4">LSX21</strain>
        <tissue evidence="4">Leaf</tissue>
    </source>
</reference>
<gene>
    <name evidence="4" type="ORF">RJ641_005492</name>
</gene>
<keyword evidence="1" id="KW-0694">RNA-binding</keyword>
<dbReference type="PROSITE" id="PS50102">
    <property type="entry name" value="RRM"/>
    <property type="match status" value="1"/>
</dbReference>
<organism evidence="4 5">
    <name type="scientific">Dillenia turbinata</name>
    <dbReference type="NCBI Taxonomy" id="194707"/>
    <lineage>
        <taxon>Eukaryota</taxon>
        <taxon>Viridiplantae</taxon>
        <taxon>Streptophyta</taxon>
        <taxon>Embryophyta</taxon>
        <taxon>Tracheophyta</taxon>
        <taxon>Spermatophyta</taxon>
        <taxon>Magnoliopsida</taxon>
        <taxon>eudicotyledons</taxon>
        <taxon>Gunneridae</taxon>
        <taxon>Pentapetalae</taxon>
        <taxon>Dilleniales</taxon>
        <taxon>Dilleniaceae</taxon>
        <taxon>Dillenia</taxon>
    </lineage>
</organism>
<feature type="domain" description="RRM" evidence="3">
    <location>
        <begin position="70"/>
        <end position="153"/>
    </location>
</feature>
<dbReference type="Pfam" id="PF00076">
    <property type="entry name" value="RRM_1"/>
    <property type="match status" value="1"/>
</dbReference>
<comment type="caution">
    <text evidence="4">The sequence shown here is derived from an EMBL/GenBank/DDBJ whole genome shotgun (WGS) entry which is preliminary data.</text>
</comment>
<dbReference type="PANTHER" id="PTHR36309:SF1">
    <property type="entry name" value="RNA-BINDING (RRM_RBD_RNP MOTIFS) FAMILY PROTEIN"/>
    <property type="match status" value="1"/>
</dbReference>
<dbReference type="SMART" id="SM00360">
    <property type="entry name" value="RRM"/>
    <property type="match status" value="1"/>
</dbReference>
<accession>A0AAN8VH33</accession>
<dbReference type="GO" id="GO:0003723">
    <property type="term" value="F:RNA binding"/>
    <property type="evidence" value="ECO:0007669"/>
    <property type="project" value="UniProtKB-UniRule"/>
</dbReference>
<dbReference type="SUPFAM" id="SSF54928">
    <property type="entry name" value="RNA-binding domain, RBD"/>
    <property type="match status" value="1"/>
</dbReference>
<sequence>MGIHDSFLIWVVPHISWRAPPCCFSDRFGMALLMVHRKGAHTPVDKKRDLDNMGSSAETEYAAFEERVKRTVYIDNLSPQVNEAILRTALDQFGNVTDVHFIPNYLESRMIAKCALVEMEQAKQAEAVVSEIANYPFMISGMPRPVRARAAEPEMFEDRPKKPGRKIHIRWLDPKDPDFKVAKELKEKNRIFAAEASFLLKQQLEEEEKLAKQQEETLKSNYKKYEVIDGVMADGTARDLARHYSISLADERDYS</sequence>
<evidence type="ECO:0000256" key="1">
    <source>
        <dbReference type="PROSITE-ProRule" id="PRU00176"/>
    </source>
</evidence>
<keyword evidence="5" id="KW-1185">Reference proteome</keyword>
<evidence type="ECO:0000313" key="4">
    <source>
        <dbReference type="EMBL" id="KAK6929287.1"/>
    </source>
</evidence>
<dbReference type="AlphaFoldDB" id="A0AAN8VH33"/>
<feature type="coiled-coil region" evidence="2">
    <location>
        <begin position="196"/>
        <end position="224"/>
    </location>
</feature>
<keyword evidence="2" id="KW-0175">Coiled coil</keyword>
<dbReference type="Proteomes" id="UP001370490">
    <property type="component" value="Unassembled WGS sequence"/>
</dbReference>
<evidence type="ECO:0000256" key="2">
    <source>
        <dbReference type="SAM" id="Coils"/>
    </source>
</evidence>
<dbReference type="InterPro" id="IPR035979">
    <property type="entry name" value="RBD_domain_sf"/>
</dbReference>
<evidence type="ECO:0000259" key="3">
    <source>
        <dbReference type="PROSITE" id="PS50102"/>
    </source>
</evidence>
<dbReference type="InterPro" id="IPR053316">
    <property type="entry name" value="Epigenetic_reg_gene_expr"/>
</dbReference>
<evidence type="ECO:0000313" key="5">
    <source>
        <dbReference type="Proteomes" id="UP001370490"/>
    </source>
</evidence>
<dbReference type="InterPro" id="IPR012677">
    <property type="entry name" value="Nucleotide-bd_a/b_plait_sf"/>
</dbReference>
<dbReference type="PANTHER" id="PTHR36309">
    <property type="entry name" value="RNA-BINDING (RRM/RBD/RNP MOTIFS) FAMILY PROTEIN"/>
    <property type="match status" value="1"/>
</dbReference>
<protein>
    <submittedName>
        <fullName evidence="4">RNA recognition motif domain</fullName>
    </submittedName>
</protein>
<dbReference type="Gene3D" id="3.30.70.330">
    <property type="match status" value="1"/>
</dbReference>
<proteinExistence type="predicted"/>